<feature type="region of interest" description="Disordered" evidence="1">
    <location>
        <begin position="722"/>
        <end position="817"/>
    </location>
</feature>
<dbReference type="OMA" id="RHTPPLH"/>
<feature type="compositionally biased region" description="Pro residues" evidence="1">
    <location>
        <begin position="887"/>
        <end position="903"/>
    </location>
</feature>
<reference evidence="3" key="1">
    <citation type="submission" date="2025-08" db="UniProtKB">
        <authorList>
            <consortium name="Ensembl"/>
        </authorList>
    </citation>
    <scope>IDENTIFICATION</scope>
</reference>
<dbReference type="PANTHER" id="PTHR12460">
    <property type="entry name" value="CYCLIN-DEPENDENT KINASE INHIBITOR-RELATED PROTEIN"/>
    <property type="match status" value="1"/>
</dbReference>
<feature type="compositionally biased region" description="Low complexity" evidence="1">
    <location>
        <begin position="405"/>
        <end position="425"/>
    </location>
</feature>
<feature type="compositionally biased region" description="Basic and acidic residues" evidence="1">
    <location>
        <begin position="86"/>
        <end position="104"/>
    </location>
</feature>
<dbReference type="Ensembl" id="ENSSDUT00000009929.1">
    <property type="protein sequence ID" value="ENSSDUP00000009740.1"/>
    <property type="gene ID" value="ENSSDUG00000007155.1"/>
</dbReference>
<name>A0A3B4TVH5_SERDU</name>
<dbReference type="Gene3D" id="6.10.250.2560">
    <property type="match status" value="1"/>
</dbReference>
<dbReference type="GO" id="GO:0031124">
    <property type="term" value="P:mRNA 3'-end processing"/>
    <property type="evidence" value="ECO:0007669"/>
    <property type="project" value="TreeGrafter"/>
</dbReference>
<feature type="compositionally biased region" description="Pro residues" evidence="1">
    <location>
        <begin position="773"/>
        <end position="815"/>
    </location>
</feature>
<reference evidence="3" key="2">
    <citation type="submission" date="2025-09" db="UniProtKB">
        <authorList>
            <consortium name="Ensembl"/>
        </authorList>
    </citation>
    <scope>IDENTIFICATION</scope>
</reference>
<dbReference type="Gene3D" id="1.25.40.90">
    <property type="match status" value="1"/>
</dbReference>
<accession>A0A3B4TVH5</accession>
<feature type="domain" description="CID" evidence="2">
    <location>
        <begin position="1"/>
        <end position="86"/>
    </location>
</feature>
<feature type="compositionally biased region" description="Low complexity" evidence="1">
    <location>
        <begin position="315"/>
        <end position="365"/>
    </location>
</feature>
<evidence type="ECO:0000313" key="4">
    <source>
        <dbReference type="Proteomes" id="UP000261420"/>
    </source>
</evidence>
<evidence type="ECO:0000313" key="3">
    <source>
        <dbReference type="Ensembl" id="ENSSDUP00000009740.1"/>
    </source>
</evidence>
<dbReference type="SMART" id="SM00582">
    <property type="entry name" value="RPR"/>
    <property type="match status" value="1"/>
</dbReference>
<dbReference type="Proteomes" id="UP000261420">
    <property type="component" value="Unplaced"/>
</dbReference>
<dbReference type="InterPro" id="IPR008942">
    <property type="entry name" value="ENTH_VHS"/>
</dbReference>
<feature type="compositionally biased region" description="Basic and acidic residues" evidence="1">
    <location>
        <begin position="281"/>
        <end position="298"/>
    </location>
</feature>
<feature type="compositionally biased region" description="Polar residues" evidence="1">
    <location>
        <begin position="601"/>
        <end position="611"/>
    </location>
</feature>
<dbReference type="PROSITE" id="PS51391">
    <property type="entry name" value="CID"/>
    <property type="match status" value="1"/>
</dbReference>
<sequence length="969" mass="103228">FVSFFSADNNHRLNLFYLANDVIQNCKRKNAIVFRSAFAEVLPNAILLIDGKVRKSVERIFSIWEERSVYPEEVIAQFKASFNKKEKEREKHKEKEKEKEKEPTNTKAALKSKIVAEFTPHSLIEQLSKYKRAVAEEEFREKQLAALRVDVCSTEALKRLKKAGGNKFAKDFEDGSLKLQEFVSFLEKELKTGPPLLEALGNADIFYEMQYKEVKIVANAYNAFASRVASLKRKLDSLKSTLPGPEDSPIPSPSEDAPSPTGSDSPFLGLGASRAQVDPELDGKAMDDGEIPSDNRDMEDMDMSDEEDEKKDKASAAVSKATKSDASSKLPTTPTKASKTNATTAATATPGTPTSATAQSTPTTPLGVNLAKVDLGKISSILSSLTSAMKNTASPSPRPSPGTPTTPSAQSTASKATPPSPALASILSRVDITPEGILNALSKTNTPSLESKINSFLQGNPGFSLALGDVSPDGVDGTPVRDEAAGTPTQDEMMDTPGSVPESLGSSGGHNLSPTAYRSEPWDAVITPSGSNNDGDFLGSSSSRYGAGKKNSAKLKEDEAMNVRRQVSSSPSNDMKGKKDGHHSQLRMMGINRAMGERRLSASSRKASTGSDDGGLSGKREDKGRGQESPGGDGKEGQYHRIETLVSPCTEGAPIQTLGYSNRPLTGERIKTVESIRVIGRGSRRGGGAGGRPGGVMWYEEEEYMEAQPPSPHTVPPPLNIGQGGTEDMTPSMPPPHPQLLLPHLHPPPSHPHSHPPPQAQFQMPYHTENIQTPPPSLLHQHPPPTSPFFSGPPPMPRPPPPPIPQRPSPPPNHPVVPSAVMVGGVLVPVDRPLSLPPPIRPEGGERGGVGPRGNKVAPPPLMTSLLGEPPQLPRPGTVKEAFVPRHAPPLHRPGTPGVPPPLLGRVKEPLNLPLPSPSPSPTSSTTSPSTPNSPAVDTAPTRLSAQSAAPPLQKAPTSPPAQPRTQTS</sequence>
<feature type="region of interest" description="Disordered" evidence="1">
    <location>
        <begin position="472"/>
        <end position="639"/>
    </location>
</feature>
<proteinExistence type="predicted"/>
<dbReference type="STRING" id="41447.ENSSDUP00000009740"/>
<dbReference type="GeneTree" id="ENSGT00950000183094"/>
<feature type="region of interest" description="Disordered" evidence="1">
    <location>
        <begin position="239"/>
        <end position="367"/>
    </location>
</feature>
<feature type="compositionally biased region" description="Acidic residues" evidence="1">
    <location>
        <begin position="299"/>
        <end position="309"/>
    </location>
</feature>
<organism evidence="3 4">
    <name type="scientific">Seriola dumerili</name>
    <name type="common">Greater amberjack</name>
    <name type="synonym">Caranx dumerili</name>
    <dbReference type="NCBI Taxonomy" id="41447"/>
    <lineage>
        <taxon>Eukaryota</taxon>
        <taxon>Metazoa</taxon>
        <taxon>Chordata</taxon>
        <taxon>Craniata</taxon>
        <taxon>Vertebrata</taxon>
        <taxon>Euteleostomi</taxon>
        <taxon>Actinopterygii</taxon>
        <taxon>Neopterygii</taxon>
        <taxon>Teleostei</taxon>
        <taxon>Neoteleostei</taxon>
        <taxon>Acanthomorphata</taxon>
        <taxon>Carangaria</taxon>
        <taxon>Carangiformes</taxon>
        <taxon>Carangidae</taxon>
        <taxon>Seriola</taxon>
    </lineage>
</organism>
<dbReference type="InterPro" id="IPR006569">
    <property type="entry name" value="CID_dom"/>
</dbReference>
<dbReference type="SUPFAM" id="SSF48464">
    <property type="entry name" value="ENTH/VHS domain"/>
    <property type="match status" value="1"/>
</dbReference>
<keyword evidence="4" id="KW-1185">Reference proteome</keyword>
<protein>
    <submittedName>
        <fullName evidence="3">Regulation of nuclear pre-mRNA domain containing 2</fullName>
    </submittedName>
</protein>
<evidence type="ECO:0000256" key="1">
    <source>
        <dbReference type="SAM" id="MobiDB-lite"/>
    </source>
</evidence>
<feature type="region of interest" description="Disordered" evidence="1">
    <location>
        <begin position="86"/>
        <end position="106"/>
    </location>
</feature>
<feature type="region of interest" description="Disordered" evidence="1">
    <location>
        <begin position="833"/>
        <end position="969"/>
    </location>
</feature>
<feature type="compositionally biased region" description="Pro residues" evidence="1">
    <location>
        <begin position="745"/>
        <end position="759"/>
    </location>
</feature>
<dbReference type="AlphaFoldDB" id="A0A3B4TVH5"/>
<feature type="compositionally biased region" description="Polar residues" evidence="1">
    <location>
        <begin position="528"/>
        <end position="544"/>
    </location>
</feature>
<dbReference type="GO" id="GO:0000993">
    <property type="term" value="F:RNA polymerase II complex binding"/>
    <property type="evidence" value="ECO:0007669"/>
    <property type="project" value="TreeGrafter"/>
</dbReference>
<dbReference type="Pfam" id="PF04818">
    <property type="entry name" value="CID"/>
    <property type="match status" value="1"/>
</dbReference>
<feature type="compositionally biased region" description="Low complexity" evidence="1">
    <location>
        <begin position="922"/>
        <end position="935"/>
    </location>
</feature>
<feature type="region of interest" description="Disordered" evidence="1">
    <location>
        <begin position="388"/>
        <end position="427"/>
    </location>
</feature>
<dbReference type="PANTHER" id="PTHR12460:SF40">
    <property type="entry name" value="REGULATION OF NUCLEAR PRE-MRNA DOMAIN-CONTAINING PROTEIN 2"/>
    <property type="match status" value="1"/>
</dbReference>
<evidence type="ECO:0000259" key="2">
    <source>
        <dbReference type="PROSITE" id="PS51391"/>
    </source>
</evidence>